<feature type="region of interest" description="Disordered" evidence="2">
    <location>
        <begin position="175"/>
        <end position="202"/>
    </location>
</feature>
<organism evidence="3">
    <name type="scientific">Setaria italica</name>
    <name type="common">Foxtail millet</name>
    <name type="synonym">Panicum italicum</name>
    <dbReference type="NCBI Taxonomy" id="4555"/>
    <lineage>
        <taxon>Eukaryota</taxon>
        <taxon>Viridiplantae</taxon>
        <taxon>Streptophyta</taxon>
        <taxon>Embryophyta</taxon>
        <taxon>Tracheophyta</taxon>
        <taxon>Spermatophyta</taxon>
        <taxon>Magnoliopsida</taxon>
        <taxon>Liliopsida</taxon>
        <taxon>Poales</taxon>
        <taxon>Poaceae</taxon>
        <taxon>PACMAD clade</taxon>
        <taxon>Panicoideae</taxon>
        <taxon>Panicodae</taxon>
        <taxon>Paniceae</taxon>
        <taxon>Cenchrinae</taxon>
        <taxon>Setaria</taxon>
    </lineage>
</organism>
<dbReference type="SUPFAM" id="SSF56371">
    <property type="entry name" value="Ribosome inactivating proteins (RIP)"/>
    <property type="match status" value="1"/>
</dbReference>
<reference evidence="3" key="2">
    <citation type="submission" date="2015-07" db="EMBL/GenBank/DDBJ databases">
        <authorList>
            <person name="Noorani M."/>
        </authorList>
    </citation>
    <scope>NUCLEOTIDE SEQUENCE</scope>
    <source>
        <strain evidence="3">Yugu1</strain>
    </source>
</reference>
<evidence type="ECO:0000313" key="3">
    <source>
        <dbReference type="EMBL" id="RCV18712.1"/>
    </source>
</evidence>
<dbReference type="InterPro" id="IPR001574">
    <property type="entry name" value="Ribosome_inactivat_prot"/>
</dbReference>
<comment type="similarity">
    <text evidence="1">Belongs to the ribosome-inactivating protein family.</text>
</comment>
<dbReference type="EMBL" id="CM003530">
    <property type="protein sequence ID" value="RCV18712.1"/>
    <property type="molecule type" value="Genomic_DNA"/>
</dbReference>
<accession>A0A368QLE9</accession>
<dbReference type="InterPro" id="IPR036041">
    <property type="entry name" value="Ribosome-inact_prot_sf"/>
</dbReference>
<keyword evidence="1" id="KW-0378">Hydrolase</keyword>
<dbReference type="OrthoDB" id="10629756at2759"/>
<keyword evidence="1" id="KW-0652">Protein synthesis inhibitor</keyword>
<dbReference type="GO" id="GO:0006952">
    <property type="term" value="P:defense response"/>
    <property type="evidence" value="ECO:0007669"/>
    <property type="project" value="UniProtKB-KW"/>
</dbReference>
<dbReference type="AlphaFoldDB" id="A0A368QLE9"/>
<keyword evidence="1" id="KW-0611">Plant defense</keyword>
<keyword evidence="1" id="KW-0800">Toxin</keyword>
<gene>
    <name evidence="3" type="ORF">SETIT_3G324400v2</name>
</gene>
<dbReference type="Pfam" id="PF00161">
    <property type="entry name" value="RIP"/>
    <property type="match status" value="1"/>
</dbReference>
<dbReference type="InterPro" id="IPR016138">
    <property type="entry name" value="Ribosome_inactivat_prot_sub1"/>
</dbReference>
<name>A0A368QLE9_SETIT</name>
<evidence type="ECO:0000256" key="1">
    <source>
        <dbReference type="RuleBase" id="RU004915"/>
    </source>
</evidence>
<comment type="catalytic activity">
    <reaction evidence="1">
        <text>Endohydrolysis of the N-glycosidic bond at one specific adenosine on the 28S rRNA.</text>
        <dbReference type="EC" id="3.2.2.22"/>
    </reaction>
</comment>
<dbReference type="GO" id="GO:0030598">
    <property type="term" value="F:rRNA N-glycosylase activity"/>
    <property type="evidence" value="ECO:0007669"/>
    <property type="project" value="UniProtKB-EC"/>
</dbReference>
<dbReference type="EC" id="3.2.2.22" evidence="1"/>
<sequence length="202" mass="23088">MLVAEKHQNWFRGIVTDRGGRYEIDDINKPRMMAGSQSLHTTSVYYDLLGETVDRCKVGYNPFIDAFYTLVGHDIRNKKNYKSAIAVLLVMLFEAPRFSEVCKRNLELLKAKKEALVGEAGKDLINNWDVTCDKFFGENCDMTVTLSDDTKGPVKKVAKSVRILCRTRWDAWLQEKNKDAPKPPKWRPPNKKLTEGASSSRK</sequence>
<dbReference type="GO" id="GO:0017148">
    <property type="term" value="P:negative regulation of translation"/>
    <property type="evidence" value="ECO:0007669"/>
    <property type="project" value="UniProtKB-KW"/>
</dbReference>
<dbReference type="Gene3D" id="3.40.420.10">
    <property type="entry name" value="Ricin (A subunit), domain 1"/>
    <property type="match status" value="1"/>
</dbReference>
<proteinExistence type="inferred from homology"/>
<evidence type="ECO:0000256" key="2">
    <source>
        <dbReference type="SAM" id="MobiDB-lite"/>
    </source>
</evidence>
<reference evidence="3" key="1">
    <citation type="journal article" date="2012" name="Nat. Biotechnol.">
        <title>Reference genome sequence of the model plant Setaria.</title>
        <authorList>
            <person name="Bennetzen J.L."/>
            <person name="Schmutz J."/>
            <person name="Wang H."/>
            <person name="Percifield R."/>
            <person name="Hawkins J."/>
            <person name="Pontaroli A.C."/>
            <person name="Estep M."/>
            <person name="Feng L."/>
            <person name="Vaughn J.N."/>
            <person name="Grimwood J."/>
            <person name="Jenkins J."/>
            <person name="Barry K."/>
            <person name="Lindquist E."/>
            <person name="Hellsten U."/>
            <person name="Deshpande S."/>
            <person name="Wang X."/>
            <person name="Wu X."/>
            <person name="Mitros T."/>
            <person name="Triplett J."/>
            <person name="Yang X."/>
            <person name="Ye C.Y."/>
            <person name="Mauro-Herrera M."/>
            <person name="Wang L."/>
            <person name="Li P."/>
            <person name="Sharma M."/>
            <person name="Sharma R."/>
            <person name="Ronald P.C."/>
            <person name="Panaud O."/>
            <person name="Kellogg E.A."/>
            <person name="Brutnell T.P."/>
            <person name="Doust A.N."/>
            <person name="Tuskan G.A."/>
            <person name="Rokhsar D."/>
            <person name="Devos K.M."/>
        </authorList>
    </citation>
    <scope>NUCLEOTIDE SEQUENCE [LARGE SCALE GENOMIC DNA]</scope>
    <source>
        <strain evidence="3">Yugu1</strain>
    </source>
</reference>
<dbReference type="GO" id="GO:0090729">
    <property type="term" value="F:toxin activity"/>
    <property type="evidence" value="ECO:0007669"/>
    <property type="project" value="UniProtKB-KW"/>
</dbReference>
<protein>
    <recommendedName>
        <fullName evidence="1">rRNA N-glycosylase</fullName>
        <ecNumber evidence="1">3.2.2.22</ecNumber>
    </recommendedName>
</protein>